<comment type="subcellular location">
    <subcellularLocation>
        <location evidence="1 7">Cell membrane</location>
        <topology evidence="1 7">Multi-pass membrane protein</topology>
    </subcellularLocation>
</comment>
<dbReference type="PANTHER" id="PTHR43386">
    <property type="entry name" value="OLIGOPEPTIDE TRANSPORT SYSTEM PERMEASE PROTEIN APPC"/>
    <property type="match status" value="1"/>
</dbReference>
<keyword evidence="4 7" id="KW-0812">Transmembrane</keyword>
<dbReference type="Pfam" id="PF00528">
    <property type="entry name" value="BPD_transp_1"/>
    <property type="match status" value="1"/>
</dbReference>
<keyword evidence="2 7" id="KW-0813">Transport</keyword>
<dbReference type="PROSITE" id="PS50928">
    <property type="entry name" value="ABC_TM1"/>
    <property type="match status" value="1"/>
</dbReference>
<dbReference type="Gene3D" id="1.10.3720.10">
    <property type="entry name" value="MetI-like"/>
    <property type="match status" value="1"/>
</dbReference>
<dbReference type="Proteomes" id="UP000315816">
    <property type="component" value="Unassembled WGS sequence"/>
</dbReference>
<dbReference type="GO" id="GO:0055085">
    <property type="term" value="P:transmembrane transport"/>
    <property type="evidence" value="ECO:0007669"/>
    <property type="project" value="InterPro"/>
</dbReference>
<proteinExistence type="inferred from homology"/>
<dbReference type="InterPro" id="IPR050366">
    <property type="entry name" value="BP-dependent_transpt_permease"/>
</dbReference>
<dbReference type="InterPro" id="IPR025966">
    <property type="entry name" value="OppC_N"/>
</dbReference>
<feature type="transmembrane region" description="Helical" evidence="7">
    <location>
        <begin position="32"/>
        <end position="54"/>
    </location>
</feature>
<feature type="transmembrane region" description="Helical" evidence="7">
    <location>
        <begin position="131"/>
        <end position="151"/>
    </location>
</feature>
<dbReference type="EMBL" id="VICH01000004">
    <property type="protein sequence ID" value="TQV68847.1"/>
    <property type="molecule type" value="Genomic_DNA"/>
</dbReference>
<gene>
    <name evidence="9" type="ORF">FIL88_04505</name>
</gene>
<reference evidence="9 10" key="1">
    <citation type="submission" date="2019-06" db="EMBL/GenBank/DDBJ databases">
        <title>A novel species of marine bacteria.</title>
        <authorList>
            <person name="Wang Y."/>
        </authorList>
    </citation>
    <scope>NUCLEOTIDE SEQUENCE [LARGE SCALE GENOMIC DNA]</scope>
    <source>
        <strain evidence="9 10">MA1-10</strain>
    </source>
</reference>
<dbReference type="AlphaFoldDB" id="A0A545SV46"/>
<evidence type="ECO:0000313" key="10">
    <source>
        <dbReference type="Proteomes" id="UP000315816"/>
    </source>
</evidence>
<sequence>MACWIQGSAMTDLPHTGAPTNRFWRRFRRHKGAVIGGGLLALILFAVLIGPFLWLHTSGQINITARNLGPSLAHPMGTDHLGRDLFAAILEGGRVTVLVGLVAMGLSVAIGTAVGILAGMFRWLDAPLMRLTDLFLALPVLPLLLVTIMLWREKLRMLFGAEAGIFLLIVAMIGLTSWMQTARILRAEVLALKNREFVTAATALGVRPWGLIRRHILPNVLGVIIVSATLGLANAIITESALSFLGLGFPPDHPTWGRLLFDGTEYLTLTPARAIWPGLMITLTVLCANYLGEGLRDALDPRRGFGRK</sequence>
<evidence type="ECO:0000256" key="6">
    <source>
        <dbReference type="ARBA" id="ARBA00023136"/>
    </source>
</evidence>
<evidence type="ECO:0000313" key="9">
    <source>
        <dbReference type="EMBL" id="TQV68847.1"/>
    </source>
</evidence>
<organism evidence="9 10">
    <name type="scientific">Aliiroseovarius halocynthiae</name>
    <dbReference type="NCBI Taxonomy" id="985055"/>
    <lineage>
        <taxon>Bacteria</taxon>
        <taxon>Pseudomonadati</taxon>
        <taxon>Pseudomonadota</taxon>
        <taxon>Alphaproteobacteria</taxon>
        <taxon>Rhodobacterales</taxon>
        <taxon>Paracoccaceae</taxon>
        <taxon>Aliiroseovarius</taxon>
    </lineage>
</organism>
<dbReference type="InterPro" id="IPR000515">
    <property type="entry name" value="MetI-like"/>
</dbReference>
<dbReference type="Pfam" id="PF12911">
    <property type="entry name" value="OppC_N"/>
    <property type="match status" value="1"/>
</dbReference>
<comment type="caution">
    <text evidence="9">The sequence shown here is derived from an EMBL/GenBank/DDBJ whole genome shotgun (WGS) entry which is preliminary data.</text>
</comment>
<evidence type="ECO:0000256" key="2">
    <source>
        <dbReference type="ARBA" id="ARBA00022448"/>
    </source>
</evidence>
<comment type="similarity">
    <text evidence="7">Belongs to the binding-protein-dependent transport system permease family.</text>
</comment>
<feature type="transmembrane region" description="Helical" evidence="7">
    <location>
        <begin position="157"/>
        <end position="178"/>
    </location>
</feature>
<evidence type="ECO:0000256" key="7">
    <source>
        <dbReference type="RuleBase" id="RU363032"/>
    </source>
</evidence>
<evidence type="ECO:0000256" key="4">
    <source>
        <dbReference type="ARBA" id="ARBA00022692"/>
    </source>
</evidence>
<dbReference type="SUPFAM" id="SSF161098">
    <property type="entry name" value="MetI-like"/>
    <property type="match status" value="1"/>
</dbReference>
<keyword evidence="10" id="KW-1185">Reference proteome</keyword>
<evidence type="ECO:0000256" key="5">
    <source>
        <dbReference type="ARBA" id="ARBA00022989"/>
    </source>
</evidence>
<keyword evidence="6 7" id="KW-0472">Membrane</keyword>
<dbReference type="CDD" id="cd06261">
    <property type="entry name" value="TM_PBP2"/>
    <property type="match status" value="1"/>
</dbReference>
<feature type="transmembrane region" description="Helical" evidence="7">
    <location>
        <begin position="95"/>
        <end position="119"/>
    </location>
</feature>
<accession>A0A545SV46</accession>
<feature type="transmembrane region" description="Helical" evidence="7">
    <location>
        <begin position="216"/>
        <end position="237"/>
    </location>
</feature>
<dbReference type="InterPro" id="IPR035906">
    <property type="entry name" value="MetI-like_sf"/>
</dbReference>
<dbReference type="PANTHER" id="PTHR43386:SF23">
    <property type="entry name" value="ABC TRANSPORTER"/>
    <property type="match status" value="1"/>
</dbReference>
<dbReference type="OrthoDB" id="9766870at2"/>
<feature type="domain" description="ABC transmembrane type-1" evidence="8">
    <location>
        <begin position="93"/>
        <end position="292"/>
    </location>
</feature>
<protein>
    <submittedName>
        <fullName evidence="9">ABC transporter permease</fullName>
    </submittedName>
</protein>
<keyword evidence="3" id="KW-1003">Cell membrane</keyword>
<evidence type="ECO:0000256" key="1">
    <source>
        <dbReference type="ARBA" id="ARBA00004651"/>
    </source>
</evidence>
<name>A0A545SV46_9RHOB</name>
<feature type="transmembrane region" description="Helical" evidence="7">
    <location>
        <begin position="274"/>
        <end position="292"/>
    </location>
</feature>
<evidence type="ECO:0000256" key="3">
    <source>
        <dbReference type="ARBA" id="ARBA00022475"/>
    </source>
</evidence>
<evidence type="ECO:0000259" key="8">
    <source>
        <dbReference type="PROSITE" id="PS50928"/>
    </source>
</evidence>
<keyword evidence="5 7" id="KW-1133">Transmembrane helix</keyword>
<dbReference type="GO" id="GO:0005886">
    <property type="term" value="C:plasma membrane"/>
    <property type="evidence" value="ECO:0007669"/>
    <property type="project" value="UniProtKB-SubCell"/>
</dbReference>